<name>D2PYG9_KRIFD</name>
<dbReference type="RefSeq" id="WP_012924089.1">
    <property type="nucleotide sequence ID" value="NC_013729.1"/>
</dbReference>
<protein>
    <submittedName>
        <fullName evidence="2">Uncharacterized protein</fullName>
    </submittedName>
</protein>
<keyword evidence="1" id="KW-0472">Membrane</keyword>
<dbReference type="KEGG" id="kfl:Kfla_6540"/>
<proteinExistence type="predicted"/>
<keyword evidence="1" id="KW-1133">Transmembrane helix</keyword>
<organism evidence="2 3">
    <name type="scientific">Kribbella flavida (strain DSM 17836 / JCM 10339 / NBRC 14399)</name>
    <dbReference type="NCBI Taxonomy" id="479435"/>
    <lineage>
        <taxon>Bacteria</taxon>
        <taxon>Bacillati</taxon>
        <taxon>Actinomycetota</taxon>
        <taxon>Actinomycetes</taxon>
        <taxon>Propionibacteriales</taxon>
        <taxon>Kribbellaceae</taxon>
        <taxon>Kribbella</taxon>
    </lineage>
</organism>
<gene>
    <name evidence="2" type="ordered locus">Kfla_6540</name>
</gene>
<sequence length="307" mass="31689">MTTITRPAGVTATTRPAWMHWAPRLTAGWAAAYGLVRVWFATGHAPDWKFPGGDLLLPDWASVAACVISALVVAWPASRTGVVLAWAAAAGWVAVCAMALLDVIGGVLPGLGIPFDLAGMLSRFGGLTGAALLAATALARQRQLDPTCLSCSGGPARVSSTPRWAVAGALVAVAGCLIRVAAQAAVGFDFVPYDAGLAMIVFEGGFLLAGIALPLLLVTRIGRVFPRWMLLLPGGLLGAGITAYFGVGLLQMVVATLSGEPVYTDVGLPASFFWVAVPAYLVWGAGLAVATAGYWLRTRKPCGTCGR</sequence>
<feature type="transmembrane region" description="Helical" evidence="1">
    <location>
        <begin position="164"/>
        <end position="185"/>
    </location>
</feature>
<evidence type="ECO:0000313" key="3">
    <source>
        <dbReference type="Proteomes" id="UP000007967"/>
    </source>
</evidence>
<feature type="transmembrane region" description="Helical" evidence="1">
    <location>
        <begin position="230"/>
        <end position="252"/>
    </location>
</feature>
<keyword evidence="1" id="KW-0812">Transmembrane</keyword>
<feature type="transmembrane region" description="Helical" evidence="1">
    <location>
        <begin position="272"/>
        <end position="296"/>
    </location>
</feature>
<feature type="transmembrane region" description="Helical" evidence="1">
    <location>
        <begin position="21"/>
        <end position="40"/>
    </location>
</feature>
<dbReference type="eggNOG" id="ENOG5032R1B">
    <property type="taxonomic scope" value="Bacteria"/>
</dbReference>
<reference evidence="3" key="1">
    <citation type="submission" date="2009-09" db="EMBL/GenBank/DDBJ databases">
        <title>The complete genome of Kribbella flavida DSM 17836.</title>
        <authorList>
            <consortium name="US DOE Joint Genome Institute (JGI-PGF)"/>
            <person name="Lucas S."/>
            <person name="Copeland A."/>
            <person name="Lapidus A."/>
            <person name="Glavina del Rio T."/>
            <person name="Dalin E."/>
            <person name="Tice H."/>
            <person name="Bruce D."/>
            <person name="Goodwin L."/>
            <person name="Pitluck S."/>
            <person name="Kyrpides N."/>
            <person name="Mavromatis K."/>
            <person name="Ivanova N."/>
            <person name="Saunders E."/>
            <person name="Brettin T."/>
            <person name="Detter J.C."/>
            <person name="Han C."/>
            <person name="Larimer F."/>
            <person name="Land M."/>
            <person name="Hauser L."/>
            <person name="Markowitz V."/>
            <person name="Cheng J.-F."/>
            <person name="Hugenholtz P."/>
            <person name="Woyke T."/>
            <person name="Wu D."/>
            <person name="Pukall R."/>
            <person name="Klenk H.-P."/>
            <person name="Eisen J.A."/>
        </authorList>
    </citation>
    <scope>NUCLEOTIDE SEQUENCE [LARGE SCALE GENOMIC DNA]</scope>
    <source>
        <strain evidence="3">DSM 17836 / JCM 10339 / NBRC 14399</strain>
    </source>
</reference>
<feature type="transmembrane region" description="Helical" evidence="1">
    <location>
        <begin position="197"/>
        <end position="218"/>
    </location>
</feature>
<dbReference type="HOGENOM" id="CLU_049869_0_0_11"/>
<evidence type="ECO:0000313" key="2">
    <source>
        <dbReference type="EMBL" id="ADB35537.1"/>
    </source>
</evidence>
<accession>D2PYG9</accession>
<keyword evidence="3" id="KW-1185">Reference proteome</keyword>
<dbReference type="AlphaFoldDB" id="D2PYG9"/>
<dbReference type="EMBL" id="CP001736">
    <property type="protein sequence ID" value="ADB35537.1"/>
    <property type="molecule type" value="Genomic_DNA"/>
</dbReference>
<dbReference type="OrthoDB" id="2717873at2"/>
<dbReference type="Proteomes" id="UP000007967">
    <property type="component" value="Chromosome"/>
</dbReference>
<reference evidence="2 3" key="2">
    <citation type="journal article" date="2010" name="Stand. Genomic Sci.">
        <title>Complete genome sequence of Kribbella flavida type strain (IFO 14399).</title>
        <authorList>
            <person name="Pukall R."/>
            <person name="Lapidus A."/>
            <person name="Glavina Del Rio T."/>
            <person name="Copeland A."/>
            <person name="Tice H."/>
            <person name="Cheng J.-F."/>
            <person name="Lucas S."/>
            <person name="Chen F."/>
            <person name="Nolan M."/>
            <person name="LaButti K."/>
            <person name="Pati A."/>
            <person name="Ivanova N."/>
            <person name="Mavrommatis K."/>
            <person name="Mikhailova N."/>
            <person name="Pitluck S."/>
            <person name="Bruce D."/>
            <person name="Goodwin L."/>
            <person name="Land M."/>
            <person name="Hauser L."/>
            <person name="Chang Y.-J."/>
            <person name="Jeffries C.D."/>
            <person name="Chen A."/>
            <person name="Palaniappan K."/>
            <person name="Chain P."/>
            <person name="Rohde M."/>
            <person name="Goeker M."/>
            <person name="Bristow J."/>
            <person name="Eisen J.A."/>
            <person name="Markowitz V."/>
            <person name="Hugenholtz P."/>
            <person name="Kyrpides N.C."/>
            <person name="Klenk H.-P."/>
            <person name="Brettin T."/>
        </authorList>
    </citation>
    <scope>NUCLEOTIDE SEQUENCE [LARGE SCALE GENOMIC DNA]</scope>
    <source>
        <strain evidence="3">DSM 17836 / JCM 10339 / NBRC 14399</strain>
    </source>
</reference>
<feature type="transmembrane region" description="Helical" evidence="1">
    <location>
        <begin position="120"/>
        <end position="139"/>
    </location>
</feature>
<feature type="transmembrane region" description="Helical" evidence="1">
    <location>
        <begin position="60"/>
        <end position="77"/>
    </location>
</feature>
<evidence type="ECO:0000256" key="1">
    <source>
        <dbReference type="SAM" id="Phobius"/>
    </source>
</evidence>
<feature type="transmembrane region" description="Helical" evidence="1">
    <location>
        <begin position="84"/>
        <end position="108"/>
    </location>
</feature>